<name>A0ABQ8UIE1_9EUKA</name>
<dbReference type="SUPFAM" id="SSF50978">
    <property type="entry name" value="WD40 repeat-like"/>
    <property type="match status" value="1"/>
</dbReference>
<dbReference type="Gene3D" id="2.130.10.10">
    <property type="entry name" value="YVTN repeat-like/Quinoprotein amine dehydrogenase"/>
    <property type="match status" value="1"/>
</dbReference>
<dbReference type="PANTHER" id="PTHR13268">
    <property type="entry name" value="BREAST CARCINOMA AMPLIFIED SEQUENCE 3"/>
    <property type="match status" value="1"/>
</dbReference>
<feature type="compositionally biased region" description="Low complexity" evidence="1">
    <location>
        <begin position="1097"/>
        <end position="1108"/>
    </location>
</feature>
<feature type="region of interest" description="Disordered" evidence="1">
    <location>
        <begin position="738"/>
        <end position="1049"/>
    </location>
</feature>
<feature type="compositionally biased region" description="Pro residues" evidence="1">
    <location>
        <begin position="916"/>
        <end position="928"/>
    </location>
</feature>
<feature type="compositionally biased region" description="Pro residues" evidence="1">
    <location>
        <begin position="801"/>
        <end position="818"/>
    </location>
</feature>
<feature type="compositionally biased region" description="Gly residues" evidence="1">
    <location>
        <begin position="635"/>
        <end position="648"/>
    </location>
</feature>
<evidence type="ECO:0000313" key="3">
    <source>
        <dbReference type="EMBL" id="KAJ4458998.1"/>
    </source>
</evidence>
<organism evidence="3 4">
    <name type="scientific">Paratrimastix pyriformis</name>
    <dbReference type="NCBI Taxonomy" id="342808"/>
    <lineage>
        <taxon>Eukaryota</taxon>
        <taxon>Metamonada</taxon>
        <taxon>Preaxostyla</taxon>
        <taxon>Paratrimastigidae</taxon>
        <taxon>Paratrimastix</taxon>
    </lineage>
</organism>
<proteinExistence type="predicted"/>
<gene>
    <name evidence="3" type="ORF">PAPYR_5045</name>
</gene>
<protein>
    <recommendedName>
        <fullName evidence="2">BCAS3 WD40 domain-containing protein</fullName>
    </recommendedName>
</protein>
<evidence type="ECO:0000256" key="1">
    <source>
        <dbReference type="SAM" id="MobiDB-lite"/>
    </source>
</evidence>
<feature type="compositionally biased region" description="Low complexity" evidence="1">
    <location>
        <begin position="1"/>
        <end position="19"/>
    </location>
</feature>
<accession>A0ABQ8UIE1</accession>
<feature type="region of interest" description="Disordered" evidence="1">
    <location>
        <begin position="1066"/>
        <end position="1121"/>
    </location>
</feature>
<feature type="region of interest" description="Disordered" evidence="1">
    <location>
        <begin position="523"/>
        <end position="582"/>
    </location>
</feature>
<dbReference type="Proteomes" id="UP001141327">
    <property type="component" value="Unassembled WGS sequence"/>
</dbReference>
<dbReference type="Pfam" id="PF21034">
    <property type="entry name" value="BCAS3_WD40"/>
    <property type="match status" value="1"/>
</dbReference>
<dbReference type="InterPro" id="IPR036322">
    <property type="entry name" value="WD40_repeat_dom_sf"/>
</dbReference>
<dbReference type="InterPro" id="IPR015943">
    <property type="entry name" value="WD40/YVTN_repeat-like_dom_sf"/>
</dbReference>
<reference evidence="3" key="1">
    <citation type="journal article" date="2022" name="bioRxiv">
        <title>Genomics of Preaxostyla Flagellates Illuminates Evolutionary Transitions and the Path Towards Mitochondrial Loss.</title>
        <authorList>
            <person name="Novak L.V.F."/>
            <person name="Treitli S.C."/>
            <person name="Pyrih J."/>
            <person name="Halakuc P."/>
            <person name="Pipaliya S.V."/>
            <person name="Vacek V."/>
            <person name="Brzon O."/>
            <person name="Soukal P."/>
            <person name="Eme L."/>
            <person name="Dacks J.B."/>
            <person name="Karnkowska A."/>
            <person name="Elias M."/>
            <person name="Hampl V."/>
        </authorList>
    </citation>
    <scope>NUCLEOTIDE SEQUENCE</scope>
    <source>
        <strain evidence="3">RCP-MX</strain>
    </source>
</reference>
<dbReference type="SMART" id="SM00320">
    <property type="entry name" value="WD40"/>
    <property type="match status" value="3"/>
</dbReference>
<feature type="compositionally biased region" description="Pro residues" evidence="1">
    <location>
        <begin position="545"/>
        <end position="563"/>
    </location>
</feature>
<dbReference type="PANTHER" id="PTHR13268:SF0">
    <property type="entry name" value="BCAS3 MICROTUBULE ASSOCIATED CELL MIGRATION FACTOR"/>
    <property type="match status" value="1"/>
</dbReference>
<dbReference type="EMBL" id="JAPMOS010000023">
    <property type="protein sequence ID" value="KAJ4458998.1"/>
    <property type="molecule type" value="Genomic_DNA"/>
</dbReference>
<sequence length="1121" mass="116030">MQQQSGIPPGLQPQQLPSGARAEEKRVSQNKIVQRVANYLPLADITSMLPTSLTEQSTPMENDQITFSRFDQFYTGPYPDSTKRQCLVIGYMNGFQIWDVEDLSDIREIFSLREGPIRCVVALPPPIRPVSPMELPPSSTTETIAPPPSIDGDAFQDRRPALAVVSAQETLVCLPRNMVKLFTLPEQKYFHKLTMHSDVLAVRANATYIALACAACVQLYDAYTLRPSSLIPTAPSPHGEAVFDMGPRWLACATSELPDLQQHQIPGAPAPGVPRPVRPGPYGLGASMLHSVENGPPTTTGVTVGMWGDMVGMVGKGFQRIGGWGTGGVILVWDLPSNRPVAHFRAHAHPISALAFDRSGSLLVTASVEGHSFMVFRISPGPDPTASHRHLYKLVRGVTNASVLDLSWSIDRKWLCASSLRGTSHLYSIPPDLASAVDDDGTRFLAPPQTAADQQRLLVFSRLGILSRHRLAARGGEVEAVLESGWDLCRRRLWPEVTPDLVGLCHRGDDPLAPLEAALAPAQHPPDALEPTRRTAASPQALPRGPAPPPSLSVPPPPRPQLPPDTAATPECSPQTADGSLDAITDSWEGQTVRVSHAAPVPTRSRADPSSAVSDLDFDAVLLANPDLQPPGPGAAAGGGRRPGGDEGGPALPGSQGLEQGLVTPMGAGGLAEMARLLRDVGSTPIDPISPEAHPDAHTGGGGPSAAIRVRVAPAPPGGSGYPICPVNPFPGAASTVLYPPPAPGPSRPASNPNPNSPAPASASPSPAPSSAKTTGTFFASPGEVVLLPQPAGPREEAYSPPAPARRPATTSPPPAIPAVPLTGPGAASPPLVAWSPHPAVLPIEEGPPPAMPPPVPPPQELEQGPPAVAPAIAGQVLAALEAQGFPADEQQQQPPPSPPPHPALVFEEDELPAARPLPPPAPAPAPAPDAGDDQARQPSPPPPLGWLPPEEPVAPALLPPDSLQTTGLAPEALLPQPPPVAADEEAAPVFPQPPPVPLHEEAAPVFPQPEDAPAPPDEAAVPPAEAPNEPEAATPPAAGGDVGFPGGPAVAAVVADEFLAPPVAAAPAPAAPEEVPPVPEQAAPAPAPAVAPAPPQATANNANAPAALSASQGKKPRKRH</sequence>
<feature type="compositionally biased region" description="Low complexity" evidence="1">
    <location>
        <begin position="748"/>
        <end position="772"/>
    </location>
</feature>
<feature type="compositionally biased region" description="Pro residues" evidence="1">
    <location>
        <begin position="1007"/>
        <end position="1017"/>
    </location>
</feature>
<feature type="compositionally biased region" description="Pro residues" evidence="1">
    <location>
        <begin position="846"/>
        <end position="860"/>
    </location>
</feature>
<dbReference type="InterPro" id="IPR048382">
    <property type="entry name" value="BCAS3_WD40"/>
</dbReference>
<feature type="compositionally biased region" description="Pro residues" evidence="1">
    <location>
        <begin position="1075"/>
        <end position="1096"/>
    </location>
</feature>
<dbReference type="InterPro" id="IPR001680">
    <property type="entry name" value="WD40_rpt"/>
</dbReference>
<feature type="compositionally biased region" description="Low complexity" evidence="1">
    <location>
        <begin position="1018"/>
        <end position="1040"/>
    </location>
</feature>
<keyword evidence="4" id="KW-1185">Reference proteome</keyword>
<evidence type="ECO:0000259" key="2">
    <source>
        <dbReference type="Pfam" id="PF21034"/>
    </source>
</evidence>
<feature type="domain" description="BCAS3 WD40" evidence="2">
    <location>
        <begin position="325"/>
        <end position="431"/>
    </location>
</feature>
<feature type="compositionally biased region" description="Pro residues" evidence="1">
    <location>
        <begin position="939"/>
        <end position="953"/>
    </location>
</feature>
<feature type="region of interest" description="Disordered" evidence="1">
    <location>
        <begin position="1"/>
        <end position="27"/>
    </location>
</feature>
<comment type="caution">
    <text evidence="3">The sequence shown here is derived from an EMBL/GenBank/DDBJ whole genome shotgun (WGS) entry which is preliminary data.</text>
</comment>
<evidence type="ECO:0000313" key="4">
    <source>
        <dbReference type="Proteomes" id="UP001141327"/>
    </source>
</evidence>
<dbReference type="InterPro" id="IPR045142">
    <property type="entry name" value="BCAS3-like"/>
</dbReference>
<feature type="compositionally biased region" description="Pro residues" evidence="1">
    <location>
        <begin position="894"/>
        <end position="903"/>
    </location>
</feature>
<feature type="region of interest" description="Disordered" evidence="1">
    <location>
        <begin position="682"/>
        <end position="712"/>
    </location>
</feature>
<feature type="region of interest" description="Disordered" evidence="1">
    <location>
        <begin position="624"/>
        <end position="664"/>
    </location>
</feature>